<organism evidence="1 2">
    <name type="scientific">Citrus sinensis</name>
    <name type="common">Sweet orange</name>
    <name type="synonym">Citrus aurantium var. sinensis</name>
    <dbReference type="NCBI Taxonomy" id="2711"/>
    <lineage>
        <taxon>Eukaryota</taxon>
        <taxon>Viridiplantae</taxon>
        <taxon>Streptophyta</taxon>
        <taxon>Embryophyta</taxon>
        <taxon>Tracheophyta</taxon>
        <taxon>Spermatophyta</taxon>
        <taxon>Magnoliopsida</taxon>
        <taxon>eudicotyledons</taxon>
        <taxon>Gunneridae</taxon>
        <taxon>Pentapetalae</taxon>
        <taxon>rosids</taxon>
        <taxon>malvids</taxon>
        <taxon>Sapindales</taxon>
        <taxon>Rutaceae</taxon>
        <taxon>Aurantioideae</taxon>
        <taxon>Citrus</taxon>
    </lineage>
</organism>
<accession>A0A067D5K4</accession>
<feature type="non-terminal residue" evidence="1">
    <location>
        <position position="40"/>
    </location>
</feature>
<dbReference type="EMBL" id="KK788424">
    <property type="protein sequence ID" value="KDO38239.1"/>
    <property type="molecule type" value="Genomic_DNA"/>
</dbReference>
<sequence>MAARPGIILFPAFVRTLLLDIFWLNELFASIPQYTGNETI</sequence>
<evidence type="ECO:0000313" key="2">
    <source>
        <dbReference type="Proteomes" id="UP000027120"/>
    </source>
</evidence>
<name>A0A067D5K4_CITSI</name>
<reference evidence="1 2" key="1">
    <citation type="submission" date="2014-04" db="EMBL/GenBank/DDBJ databases">
        <authorList>
            <consortium name="International Citrus Genome Consortium"/>
            <person name="Gmitter F."/>
            <person name="Chen C."/>
            <person name="Farmerie W."/>
            <person name="Harkins T."/>
            <person name="Desany B."/>
            <person name="Mohiuddin M."/>
            <person name="Kodira C."/>
            <person name="Borodovsky M."/>
            <person name="Lomsadze A."/>
            <person name="Burns P."/>
            <person name="Jenkins J."/>
            <person name="Prochnik S."/>
            <person name="Shu S."/>
            <person name="Chapman J."/>
            <person name="Pitluck S."/>
            <person name="Schmutz J."/>
            <person name="Rokhsar D."/>
        </authorList>
    </citation>
    <scope>NUCLEOTIDE SEQUENCE</scope>
</reference>
<protein>
    <submittedName>
        <fullName evidence="1">Uncharacterized protein</fullName>
    </submittedName>
</protein>
<evidence type="ECO:0000313" key="1">
    <source>
        <dbReference type="EMBL" id="KDO38239.1"/>
    </source>
</evidence>
<dbReference type="Proteomes" id="UP000027120">
    <property type="component" value="Unassembled WGS sequence"/>
</dbReference>
<keyword evidence="2" id="KW-1185">Reference proteome</keyword>
<proteinExistence type="predicted"/>
<gene>
    <name evidence="1" type="ORF">CISIN_1g0379741mg</name>
</gene>
<dbReference type="AlphaFoldDB" id="A0A067D5K4"/>